<proteinExistence type="predicted"/>
<reference evidence="3 4" key="1">
    <citation type="submission" date="2023-09" db="EMBL/GenBank/DDBJ databases">
        <authorList>
            <person name="Rey-Velasco X."/>
        </authorList>
    </citation>
    <scope>NUCLEOTIDE SEQUENCE [LARGE SCALE GENOMIC DNA]</scope>
    <source>
        <strain evidence="3 4">F117</strain>
    </source>
</reference>
<evidence type="ECO:0000259" key="2">
    <source>
        <dbReference type="PROSITE" id="PS51819"/>
    </source>
</evidence>
<evidence type="ECO:0000313" key="4">
    <source>
        <dbReference type="Proteomes" id="UP001262582"/>
    </source>
</evidence>
<evidence type="ECO:0000256" key="1">
    <source>
        <dbReference type="SAM" id="Phobius"/>
    </source>
</evidence>
<gene>
    <name evidence="3" type="ORF">RM539_11795</name>
</gene>
<organism evidence="3 4">
    <name type="scientific">Autumnicola musiva</name>
    <dbReference type="NCBI Taxonomy" id="3075589"/>
    <lineage>
        <taxon>Bacteria</taxon>
        <taxon>Pseudomonadati</taxon>
        <taxon>Bacteroidota</taxon>
        <taxon>Flavobacteriia</taxon>
        <taxon>Flavobacteriales</taxon>
        <taxon>Flavobacteriaceae</taxon>
        <taxon>Autumnicola</taxon>
    </lineage>
</organism>
<evidence type="ECO:0000313" key="3">
    <source>
        <dbReference type="EMBL" id="MDT0677260.1"/>
    </source>
</evidence>
<dbReference type="InterPro" id="IPR004360">
    <property type="entry name" value="Glyas_Fos-R_dOase_dom"/>
</dbReference>
<keyword evidence="1" id="KW-1133">Transmembrane helix</keyword>
<dbReference type="SUPFAM" id="SSF54593">
    <property type="entry name" value="Glyoxalase/Bleomycin resistance protein/Dihydroxybiphenyl dioxygenase"/>
    <property type="match status" value="1"/>
</dbReference>
<protein>
    <submittedName>
        <fullName evidence="3">VOC family protein</fullName>
    </submittedName>
</protein>
<keyword evidence="4" id="KW-1185">Reference proteome</keyword>
<dbReference type="PANTHER" id="PTHR43279:SF1">
    <property type="entry name" value="CATECHOL-2,3-DIOXYGENASE"/>
    <property type="match status" value="1"/>
</dbReference>
<feature type="domain" description="VOC" evidence="2">
    <location>
        <begin position="46"/>
        <end position="165"/>
    </location>
</feature>
<dbReference type="PANTHER" id="PTHR43279">
    <property type="entry name" value="CATECHOL-2,3-DIOXYGENASE"/>
    <property type="match status" value="1"/>
</dbReference>
<keyword evidence="1" id="KW-0812">Transmembrane</keyword>
<dbReference type="Pfam" id="PF00903">
    <property type="entry name" value="Glyoxalase"/>
    <property type="match status" value="1"/>
</dbReference>
<dbReference type="InterPro" id="IPR037523">
    <property type="entry name" value="VOC_core"/>
</dbReference>
<dbReference type="Gene3D" id="3.10.180.10">
    <property type="entry name" value="2,3-Dihydroxybiphenyl 1,2-Dioxygenase, domain 1"/>
    <property type="match status" value="1"/>
</dbReference>
<dbReference type="Proteomes" id="UP001262582">
    <property type="component" value="Unassembled WGS sequence"/>
</dbReference>
<feature type="transmembrane region" description="Helical" evidence="1">
    <location>
        <begin position="12"/>
        <end position="30"/>
    </location>
</feature>
<comment type="caution">
    <text evidence="3">The sequence shown here is derived from an EMBL/GenBank/DDBJ whole genome shotgun (WGS) entry which is preliminary data.</text>
</comment>
<accession>A0ABU3D6V2</accession>
<dbReference type="InterPro" id="IPR029068">
    <property type="entry name" value="Glyas_Bleomycin-R_OHBP_Dase"/>
</dbReference>
<dbReference type="EMBL" id="JAVRHK010000008">
    <property type="protein sequence ID" value="MDT0677260.1"/>
    <property type="molecule type" value="Genomic_DNA"/>
</dbReference>
<dbReference type="PROSITE" id="PS51819">
    <property type="entry name" value="VOC"/>
    <property type="match status" value="1"/>
</dbReference>
<keyword evidence="1" id="KW-0472">Membrane</keyword>
<dbReference type="RefSeq" id="WP_311503605.1">
    <property type="nucleotide sequence ID" value="NZ_JAVRHK010000008.1"/>
</dbReference>
<name>A0ABU3D6V2_9FLAO</name>
<sequence>MTIFFYKISNILFTMTIGRTLLVIFSLYFISCNKTQESSTNKYDQKLGHIVLQVSDLQESQKFYEDVLDMTTHEEAVYNNAKRIFLSATDSHHELVLKEGLEEKIPTDKRYLQQLAIQVKDHEELVTYYENLKSRNIPMELKDNRISWSIYIYDPDSVSVEIYWDVRKEPFGEQKLKGIQDELTPELLFNPSF</sequence>